<feature type="compositionally biased region" description="Basic and acidic residues" evidence="1">
    <location>
        <begin position="56"/>
        <end position="79"/>
    </location>
</feature>
<feature type="region of interest" description="Disordered" evidence="1">
    <location>
        <begin position="28"/>
        <end position="109"/>
    </location>
</feature>
<feature type="compositionally biased region" description="Polar residues" evidence="1">
    <location>
        <begin position="36"/>
        <end position="45"/>
    </location>
</feature>
<gene>
    <name evidence="2" type="ORF">HGRIS_010912</name>
</gene>
<accession>A0ABR3IYH1</accession>
<feature type="compositionally biased region" description="Polar residues" evidence="1">
    <location>
        <begin position="100"/>
        <end position="109"/>
    </location>
</feature>
<protein>
    <submittedName>
        <fullName evidence="2">Uncharacterized protein</fullName>
    </submittedName>
</protein>
<evidence type="ECO:0000313" key="2">
    <source>
        <dbReference type="EMBL" id="KAL0948324.1"/>
    </source>
</evidence>
<organism evidence="2 3">
    <name type="scientific">Hohenbuehelia grisea</name>
    <dbReference type="NCBI Taxonomy" id="104357"/>
    <lineage>
        <taxon>Eukaryota</taxon>
        <taxon>Fungi</taxon>
        <taxon>Dikarya</taxon>
        <taxon>Basidiomycota</taxon>
        <taxon>Agaricomycotina</taxon>
        <taxon>Agaricomycetes</taxon>
        <taxon>Agaricomycetidae</taxon>
        <taxon>Agaricales</taxon>
        <taxon>Pleurotineae</taxon>
        <taxon>Pleurotaceae</taxon>
        <taxon>Hohenbuehelia</taxon>
    </lineage>
</organism>
<reference evidence="3" key="1">
    <citation type="submission" date="2024-06" db="EMBL/GenBank/DDBJ databases">
        <title>Multi-omics analyses provide insights into the biosynthesis of the anticancer antibiotic pleurotin in Hohenbuehelia grisea.</title>
        <authorList>
            <person name="Weaver J.A."/>
            <person name="Alberti F."/>
        </authorList>
    </citation>
    <scope>NUCLEOTIDE SEQUENCE [LARGE SCALE GENOMIC DNA]</scope>
    <source>
        <strain evidence="3">T-177</strain>
    </source>
</reference>
<dbReference type="Proteomes" id="UP001556367">
    <property type="component" value="Unassembled WGS sequence"/>
</dbReference>
<evidence type="ECO:0000256" key="1">
    <source>
        <dbReference type="SAM" id="MobiDB-lite"/>
    </source>
</evidence>
<proteinExistence type="predicted"/>
<evidence type="ECO:0000313" key="3">
    <source>
        <dbReference type="Proteomes" id="UP001556367"/>
    </source>
</evidence>
<keyword evidence="3" id="KW-1185">Reference proteome</keyword>
<sequence>MWHTDGIPLYKSIHREVSEIVKTVEYRKTAGFNRTAKGQSDPNTRASKRNNDSQGDDSRASKRSKGKDVSADQSREEQGSRASRGSKRGGSRGASAGTSTIVTRSQRKK</sequence>
<comment type="caution">
    <text evidence="2">The sequence shown here is derived from an EMBL/GenBank/DDBJ whole genome shotgun (WGS) entry which is preliminary data.</text>
</comment>
<dbReference type="EMBL" id="JASNQZ010000014">
    <property type="protein sequence ID" value="KAL0948324.1"/>
    <property type="molecule type" value="Genomic_DNA"/>
</dbReference>
<name>A0ABR3IYH1_9AGAR</name>